<organism evidence="1 2">
    <name type="scientific">Candidatus Acidiferrum panamense</name>
    <dbReference type="NCBI Taxonomy" id="2741543"/>
    <lineage>
        <taxon>Bacteria</taxon>
        <taxon>Pseudomonadati</taxon>
        <taxon>Acidobacteriota</taxon>
        <taxon>Terriglobia</taxon>
        <taxon>Candidatus Acidiferrales</taxon>
        <taxon>Candidatus Acidiferrum</taxon>
    </lineage>
</organism>
<accession>A0A7V8SX59</accession>
<dbReference type="Proteomes" id="UP000567293">
    <property type="component" value="Unassembled WGS sequence"/>
</dbReference>
<reference evidence="1" key="1">
    <citation type="submission" date="2020-06" db="EMBL/GenBank/DDBJ databases">
        <title>Legume-microbial interactions unlock mineral nutrients during tropical forest succession.</title>
        <authorList>
            <person name="Epihov D.Z."/>
        </authorList>
    </citation>
    <scope>NUCLEOTIDE SEQUENCE [LARGE SCALE GENOMIC DNA]</scope>
    <source>
        <strain evidence="1">Pan2503</strain>
    </source>
</reference>
<dbReference type="AlphaFoldDB" id="A0A7V8SX59"/>
<proteinExistence type="predicted"/>
<evidence type="ECO:0000313" key="2">
    <source>
        <dbReference type="Proteomes" id="UP000567293"/>
    </source>
</evidence>
<gene>
    <name evidence="1" type="ORF">HRJ53_10320</name>
</gene>
<comment type="caution">
    <text evidence="1">The sequence shown here is derived from an EMBL/GenBank/DDBJ whole genome shotgun (WGS) entry which is preliminary data.</text>
</comment>
<name>A0A7V8SX59_9BACT</name>
<sequence>MNLQLRFIECHFNEYDIGAQWKRSIRSTLRLIQTEFMRSFGTVRWDYM</sequence>
<dbReference type="EMBL" id="JACDQQ010000996">
    <property type="protein sequence ID" value="MBA0085382.1"/>
    <property type="molecule type" value="Genomic_DNA"/>
</dbReference>
<protein>
    <submittedName>
        <fullName evidence="1">Uncharacterized protein</fullName>
    </submittedName>
</protein>
<evidence type="ECO:0000313" key="1">
    <source>
        <dbReference type="EMBL" id="MBA0085382.1"/>
    </source>
</evidence>
<keyword evidence="2" id="KW-1185">Reference proteome</keyword>